<evidence type="ECO:0000313" key="4">
    <source>
        <dbReference type="EMBL" id="RAQ94494.1"/>
    </source>
</evidence>
<evidence type="ECO:0000256" key="2">
    <source>
        <dbReference type="ARBA" id="ARBA00023002"/>
    </source>
</evidence>
<dbReference type="InterPro" id="IPR002347">
    <property type="entry name" value="SDR_fam"/>
</dbReference>
<dbReference type="OrthoDB" id="5786478at2"/>
<dbReference type="InterPro" id="IPR036291">
    <property type="entry name" value="NAD(P)-bd_dom_sf"/>
</dbReference>
<dbReference type="PRINTS" id="PR00081">
    <property type="entry name" value="GDHRDH"/>
</dbReference>
<dbReference type="InterPro" id="IPR020904">
    <property type="entry name" value="Sc_DH/Rdtase_CS"/>
</dbReference>
<reference evidence="4 5" key="1">
    <citation type="submission" date="2016-08" db="EMBL/GenBank/DDBJ databases">
        <title>Analysis of Carbohydrate Active Enzymes in Thermogemmatispora T81 Reveals Carbohydrate Degradation Ability.</title>
        <authorList>
            <person name="Tomazini A."/>
            <person name="Lal S."/>
            <person name="Stott M."/>
            <person name="Henrissat B."/>
            <person name="Polikarpov I."/>
            <person name="Sparling R."/>
            <person name="Levin D.B."/>
        </authorList>
    </citation>
    <scope>NUCLEOTIDE SEQUENCE [LARGE SCALE GENOMIC DNA]</scope>
    <source>
        <strain evidence="4 5">T81</strain>
    </source>
</reference>
<keyword evidence="5" id="KW-1185">Reference proteome</keyword>
<evidence type="ECO:0008006" key="6">
    <source>
        <dbReference type="Google" id="ProtNLM"/>
    </source>
</evidence>
<dbReference type="PANTHER" id="PTHR44196:SF1">
    <property type="entry name" value="DEHYDROGENASE_REDUCTASE SDR FAMILY MEMBER 7B"/>
    <property type="match status" value="1"/>
</dbReference>
<dbReference type="GO" id="GO:0016491">
    <property type="term" value="F:oxidoreductase activity"/>
    <property type="evidence" value="ECO:0007669"/>
    <property type="project" value="UniProtKB-KW"/>
</dbReference>
<dbReference type="PANTHER" id="PTHR44196">
    <property type="entry name" value="DEHYDROGENASE/REDUCTASE SDR FAMILY MEMBER 7B"/>
    <property type="match status" value="1"/>
</dbReference>
<dbReference type="Pfam" id="PF00106">
    <property type="entry name" value="adh_short"/>
    <property type="match status" value="1"/>
</dbReference>
<proteinExistence type="inferred from homology"/>
<dbReference type="EMBL" id="MCIF01000002">
    <property type="protein sequence ID" value="RAQ94494.1"/>
    <property type="molecule type" value="Genomic_DNA"/>
</dbReference>
<dbReference type="GO" id="GO:0016020">
    <property type="term" value="C:membrane"/>
    <property type="evidence" value="ECO:0007669"/>
    <property type="project" value="TreeGrafter"/>
</dbReference>
<keyword evidence="2" id="KW-0560">Oxidoreductase</keyword>
<dbReference type="Gene3D" id="3.40.50.720">
    <property type="entry name" value="NAD(P)-binding Rossmann-like Domain"/>
    <property type="match status" value="1"/>
</dbReference>
<sequence>MQSHQRGSLAGKRVLVTGAAGAIGSATCAELRRRGACVVGLDRRGGEGIIQADVTSSEAVERAVAQALNELGGLDILINLAGIGLPQDAGTPPGEDVALTLEVNLLGPWTVTAYALPALLASHGRVINVASGLAFATVPFASAYAASKRALAAWSDALRMEYGSQIGVTTVYPGYIRTPIHAAAEAAGLSLADLVREEPLEAVVRTLVRCCSGRVRRDVATTPLGALELGLARHLPALVDLVILLRLRRLARAHRYDRSPLARRMIKRWGIT</sequence>
<evidence type="ECO:0000313" key="5">
    <source>
        <dbReference type="Proteomes" id="UP000248706"/>
    </source>
</evidence>
<dbReference type="Proteomes" id="UP000248706">
    <property type="component" value="Unassembled WGS sequence"/>
</dbReference>
<evidence type="ECO:0000256" key="1">
    <source>
        <dbReference type="ARBA" id="ARBA00006484"/>
    </source>
</evidence>
<dbReference type="PROSITE" id="PS00061">
    <property type="entry name" value="ADH_SHORT"/>
    <property type="match status" value="1"/>
</dbReference>
<dbReference type="CDD" id="cd05233">
    <property type="entry name" value="SDR_c"/>
    <property type="match status" value="1"/>
</dbReference>
<protein>
    <recommendedName>
        <fullName evidence="6">Short-chain dehydrogenase</fullName>
    </recommendedName>
</protein>
<comment type="similarity">
    <text evidence="1 3">Belongs to the short-chain dehydrogenases/reductases (SDR) family.</text>
</comment>
<evidence type="ECO:0000256" key="3">
    <source>
        <dbReference type="RuleBase" id="RU000363"/>
    </source>
</evidence>
<accession>A0A328VH66</accession>
<dbReference type="PRINTS" id="PR00080">
    <property type="entry name" value="SDRFAMILY"/>
</dbReference>
<gene>
    <name evidence="4" type="ORF">A4R35_03040</name>
</gene>
<dbReference type="AlphaFoldDB" id="A0A328VH66"/>
<dbReference type="RefSeq" id="WP_112426438.1">
    <property type="nucleotide sequence ID" value="NZ_MCIF01000002.1"/>
</dbReference>
<organism evidence="4 5">
    <name type="scientific">Thermogemmatispora tikiterensis</name>
    <dbReference type="NCBI Taxonomy" id="1825093"/>
    <lineage>
        <taxon>Bacteria</taxon>
        <taxon>Bacillati</taxon>
        <taxon>Chloroflexota</taxon>
        <taxon>Ktedonobacteria</taxon>
        <taxon>Thermogemmatisporales</taxon>
        <taxon>Thermogemmatisporaceae</taxon>
        <taxon>Thermogemmatispora</taxon>
    </lineage>
</organism>
<comment type="caution">
    <text evidence="4">The sequence shown here is derived from an EMBL/GenBank/DDBJ whole genome shotgun (WGS) entry which is preliminary data.</text>
</comment>
<dbReference type="SUPFAM" id="SSF51735">
    <property type="entry name" value="NAD(P)-binding Rossmann-fold domains"/>
    <property type="match status" value="1"/>
</dbReference>
<name>A0A328VH66_9CHLR</name>